<feature type="domain" description="Homeobox" evidence="8">
    <location>
        <begin position="211"/>
        <end position="274"/>
    </location>
</feature>
<dbReference type="GO" id="GO:0030182">
    <property type="term" value="P:neuron differentiation"/>
    <property type="evidence" value="ECO:0007669"/>
    <property type="project" value="TreeGrafter"/>
</dbReference>
<evidence type="ECO:0000256" key="4">
    <source>
        <dbReference type="ARBA" id="ARBA00023155"/>
    </source>
</evidence>
<reference evidence="9 10" key="2">
    <citation type="submission" date="2018-11" db="EMBL/GenBank/DDBJ databases">
        <authorList>
            <consortium name="Pathogen Informatics"/>
        </authorList>
    </citation>
    <scope>NUCLEOTIDE SEQUENCE [LARGE SCALE GENOMIC DNA]</scope>
</reference>
<accession>A0A158QHY4</accession>
<feature type="DNA-binding region" description="Homeobox" evidence="6">
    <location>
        <begin position="213"/>
        <end position="275"/>
    </location>
</feature>
<evidence type="ECO:0000256" key="5">
    <source>
        <dbReference type="ARBA" id="ARBA00023242"/>
    </source>
</evidence>
<evidence type="ECO:0000313" key="11">
    <source>
        <dbReference type="WBParaSite" id="HNAJ_0000829301-mRNA-1"/>
    </source>
</evidence>
<dbReference type="SUPFAM" id="SSF46689">
    <property type="entry name" value="Homeodomain-like"/>
    <property type="match status" value="1"/>
</dbReference>
<dbReference type="STRING" id="102285.A0A158QHY4"/>
<comment type="similarity">
    <text evidence="2">Belongs to the TALE/IRO homeobox family.</text>
</comment>
<keyword evidence="4 6" id="KW-0371">Homeobox</keyword>
<evidence type="ECO:0000259" key="8">
    <source>
        <dbReference type="PROSITE" id="PS50071"/>
    </source>
</evidence>
<comment type="subcellular location">
    <subcellularLocation>
        <location evidence="1 6">Nucleus</location>
    </subcellularLocation>
</comment>
<dbReference type="EMBL" id="UZAE01012251">
    <property type="protein sequence ID" value="VDO04192.1"/>
    <property type="molecule type" value="Genomic_DNA"/>
</dbReference>
<evidence type="ECO:0000256" key="7">
    <source>
        <dbReference type="SAM" id="MobiDB-lite"/>
    </source>
</evidence>
<dbReference type="SMART" id="SM00389">
    <property type="entry name" value="HOX"/>
    <property type="match status" value="1"/>
</dbReference>
<dbReference type="InterPro" id="IPR017970">
    <property type="entry name" value="Homeobox_CS"/>
</dbReference>
<dbReference type="PROSITE" id="PS00027">
    <property type="entry name" value="HOMEOBOX_1"/>
    <property type="match status" value="1"/>
</dbReference>
<dbReference type="Pfam" id="PF05920">
    <property type="entry name" value="Homeobox_KN"/>
    <property type="match status" value="1"/>
</dbReference>
<sequence>MYAYANGDTRWIDPATMHIVEASFPPPHLHEQSRHSFVIFNSYQFFLKDIKNASIAFNAFAESALTGSQLVQASIETRNPMEDFRSLWRESNRRDAPQSSYSTPQNFNWPENSSSAYHERNDDWRTIPDPSVQISNLLPSSNSQSHTSVTCNPSFPNLLQLESFQTPSSSNSSFQIEVNHPFQPPRTTNLQINEPSHENEHEEQTEDTDDQESRNRRRNVTRESTRHLKKWLNAHLSNPYPNKGEKIMLSILSGMSITQVSTWFANARRRIKKEHQITWNSGAKSPPENSALTNETPVNPSMNFQPQNQQPPTNWEVGGSAGNSLLRFLSNEILF</sequence>
<keyword evidence="5 6" id="KW-0539">Nucleus</keyword>
<evidence type="ECO:0000313" key="9">
    <source>
        <dbReference type="EMBL" id="VDO04192.1"/>
    </source>
</evidence>
<evidence type="ECO:0000256" key="3">
    <source>
        <dbReference type="ARBA" id="ARBA00023125"/>
    </source>
</evidence>
<evidence type="ECO:0000256" key="6">
    <source>
        <dbReference type="PROSITE-ProRule" id="PRU00108"/>
    </source>
</evidence>
<dbReference type="CDD" id="cd00086">
    <property type="entry name" value="homeodomain"/>
    <property type="match status" value="1"/>
</dbReference>
<feature type="region of interest" description="Disordered" evidence="7">
    <location>
        <begin position="91"/>
        <end position="150"/>
    </location>
</feature>
<feature type="region of interest" description="Disordered" evidence="7">
    <location>
        <begin position="164"/>
        <end position="225"/>
    </location>
</feature>
<dbReference type="Gene3D" id="1.10.10.60">
    <property type="entry name" value="Homeodomain-like"/>
    <property type="match status" value="1"/>
</dbReference>
<feature type="compositionally biased region" description="Basic and acidic residues" evidence="7">
    <location>
        <begin position="117"/>
        <end position="126"/>
    </location>
</feature>
<dbReference type="GO" id="GO:0005634">
    <property type="term" value="C:nucleus"/>
    <property type="evidence" value="ECO:0007669"/>
    <property type="project" value="UniProtKB-SubCell"/>
</dbReference>
<dbReference type="Proteomes" id="UP000278807">
    <property type="component" value="Unassembled WGS sequence"/>
</dbReference>
<dbReference type="WBParaSite" id="HNAJ_0000829301-mRNA-1">
    <property type="protein sequence ID" value="HNAJ_0000829301-mRNA-1"/>
    <property type="gene ID" value="HNAJ_0000829301"/>
</dbReference>
<dbReference type="GO" id="GO:0000981">
    <property type="term" value="F:DNA-binding transcription factor activity, RNA polymerase II-specific"/>
    <property type="evidence" value="ECO:0007669"/>
    <property type="project" value="InterPro"/>
</dbReference>
<proteinExistence type="inferred from homology"/>
<feature type="compositionally biased region" description="Polar residues" evidence="7">
    <location>
        <begin position="132"/>
        <end position="150"/>
    </location>
</feature>
<evidence type="ECO:0000313" key="10">
    <source>
        <dbReference type="Proteomes" id="UP000278807"/>
    </source>
</evidence>
<gene>
    <name evidence="9" type="ORF">HNAJ_LOCUS8289</name>
</gene>
<dbReference type="InterPro" id="IPR001356">
    <property type="entry name" value="HD"/>
</dbReference>
<protein>
    <submittedName>
        <fullName evidence="11">Homeobox domain-containing protein</fullName>
    </submittedName>
</protein>
<dbReference type="AlphaFoldDB" id="A0A158QHY4"/>
<organism evidence="11">
    <name type="scientific">Rodentolepis nana</name>
    <name type="common">Dwarf tapeworm</name>
    <name type="synonym">Hymenolepis nana</name>
    <dbReference type="NCBI Taxonomy" id="102285"/>
    <lineage>
        <taxon>Eukaryota</taxon>
        <taxon>Metazoa</taxon>
        <taxon>Spiralia</taxon>
        <taxon>Lophotrochozoa</taxon>
        <taxon>Platyhelminthes</taxon>
        <taxon>Cestoda</taxon>
        <taxon>Eucestoda</taxon>
        <taxon>Cyclophyllidea</taxon>
        <taxon>Hymenolepididae</taxon>
        <taxon>Rodentolepis</taxon>
    </lineage>
</organism>
<name>A0A158QHY4_RODNA</name>
<reference evidence="11" key="1">
    <citation type="submission" date="2016-04" db="UniProtKB">
        <authorList>
            <consortium name="WormBaseParasite"/>
        </authorList>
    </citation>
    <scope>IDENTIFICATION</scope>
</reference>
<dbReference type="OrthoDB" id="5399138at2759"/>
<keyword evidence="3 6" id="KW-0238">DNA-binding</keyword>
<dbReference type="GO" id="GO:0048468">
    <property type="term" value="P:cell development"/>
    <property type="evidence" value="ECO:0007669"/>
    <property type="project" value="TreeGrafter"/>
</dbReference>
<dbReference type="GO" id="GO:0000978">
    <property type="term" value="F:RNA polymerase II cis-regulatory region sequence-specific DNA binding"/>
    <property type="evidence" value="ECO:0007669"/>
    <property type="project" value="TreeGrafter"/>
</dbReference>
<dbReference type="InterPro" id="IPR009057">
    <property type="entry name" value="Homeodomain-like_sf"/>
</dbReference>
<feature type="compositionally biased region" description="Polar residues" evidence="7">
    <location>
        <begin position="97"/>
        <end position="116"/>
    </location>
</feature>
<dbReference type="InterPro" id="IPR008422">
    <property type="entry name" value="KN_HD"/>
</dbReference>
<dbReference type="PANTHER" id="PTHR11211:SF40">
    <property type="entry name" value="MIRROR, ISOFORM C"/>
    <property type="match status" value="1"/>
</dbReference>
<evidence type="ECO:0000256" key="2">
    <source>
        <dbReference type="ARBA" id="ARBA00008446"/>
    </source>
</evidence>
<dbReference type="PROSITE" id="PS50071">
    <property type="entry name" value="HOMEOBOX_2"/>
    <property type="match status" value="1"/>
</dbReference>
<dbReference type="PANTHER" id="PTHR11211">
    <property type="entry name" value="IROQUOIS-CLASS HOMEODOMAIN PROTEIN IRX"/>
    <property type="match status" value="1"/>
</dbReference>
<evidence type="ECO:0000256" key="1">
    <source>
        <dbReference type="ARBA" id="ARBA00004123"/>
    </source>
</evidence>
<keyword evidence="10" id="KW-1185">Reference proteome</keyword>